<dbReference type="InterPro" id="IPR036236">
    <property type="entry name" value="Znf_C2H2_sf"/>
</dbReference>
<keyword evidence="4" id="KW-1185">Reference proteome</keyword>
<keyword evidence="1" id="KW-0862">Zinc</keyword>
<name>A0A833VJK8_9POAL</name>
<evidence type="ECO:0000256" key="1">
    <source>
        <dbReference type="PROSITE-ProRule" id="PRU00042"/>
    </source>
</evidence>
<protein>
    <recommendedName>
        <fullName evidence="2">C2H2-type domain-containing protein</fullName>
    </recommendedName>
</protein>
<proteinExistence type="predicted"/>
<dbReference type="PROSITE" id="PS00028">
    <property type="entry name" value="ZINC_FINGER_C2H2_1"/>
    <property type="match status" value="1"/>
</dbReference>
<evidence type="ECO:0000313" key="4">
    <source>
        <dbReference type="Proteomes" id="UP000623129"/>
    </source>
</evidence>
<dbReference type="OrthoDB" id="644976at2759"/>
<dbReference type="Proteomes" id="UP000623129">
    <property type="component" value="Unassembled WGS sequence"/>
</dbReference>
<dbReference type="Pfam" id="PF13912">
    <property type="entry name" value="zf-C2H2_6"/>
    <property type="match status" value="1"/>
</dbReference>
<dbReference type="EMBL" id="SWLB01000019">
    <property type="protein sequence ID" value="KAF3325558.1"/>
    <property type="molecule type" value="Genomic_DNA"/>
</dbReference>
<organism evidence="3 4">
    <name type="scientific">Carex littledalei</name>
    <dbReference type="NCBI Taxonomy" id="544730"/>
    <lineage>
        <taxon>Eukaryota</taxon>
        <taxon>Viridiplantae</taxon>
        <taxon>Streptophyta</taxon>
        <taxon>Embryophyta</taxon>
        <taxon>Tracheophyta</taxon>
        <taxon>Spermatophyta</taxon>
        <taxon>Magnoliopsida</taxon>
        <taxon>Liliopsida</taxon>
        <taxon>Poales</taxon>
        <taxon>Cyperaceae</taxon>
        <taxon>Cyperoideae</taxon>
        <taxon>Cariceae</taxon>
        <taxon>Carex</taxon>
        <taxon>Carex subgen. Euthyceras</taxon>
    </lineage>
</organism>
<dbReference type="Gene3D" id="3.30.160.60">
    <property type="entry name" value="Classic Zinc Finger"/>
    <property type="match status" value="1"/>
</dbReference>
<reference evidence="3" key="1">
    <citation type="submission" date="2020-01" db="EMBL/GenBank/DDBJ databases">
        <title>Genome sequence of Kobresia littledalei, the first chromosome-level genome in the family Cyperaceae.</title>
        <authorList>
            <person name="Qu G."/>
        </authorList>
    </citation>
    <scope>NUCLEOTIDE SEQUENCE</scope>
    <source>
        <strain evidence="3">C.B.Clarke</strain>
        <tissue evidence="3">Leaf</tissue>
    </source>
</reference>
<keyword evidence="1" id="KW-0479">Metal-binding</keyword>
<dbReference type="SUPFAM" id="SSF57667">
    <property type="entry name" value="beta-beta-alpha zinc fingers"/>
    <property type="match status" value="1"/>
</dbReference>
<dbReference type="GO" id="GO:0008270">
    <property type="term" value="F:zinc ion binding"/>
    <property type="evidence" value="ECO:0007669"/>
    <property type="project" value="UniProtKB-KW"/>
</dbReference>
<keyword evidence="1" id="KW-0863">Zinc-finger</keyword>
<evidence type="ECO:0000259" key="2">
    <source>
        <dbReference type="PROSITE" id="PS50157"/>
    </source>
</evidence>
<evidence type="ECO:0000313" key="3">
    <source>
        <dbReference type="EMBL" id="KAF3325558.1"/>
    </source>
</evidence>
<dbReference type="AlphaFoldDB" id="A0A833VJK8"/>
<sequence>MNSDHGKQQNNFLTAQLEENPSWPAPSFTALLSMDYSLILGAELAAERNPTNLFQFSDPNPIAPPEMPRMHSPSITNPYNLHPMHPPDFHASPITTFPISPVPIDLYASLLRGSINSLPYPTTSIQLTRTTDAASLCEATSRRVFPCTLCEARFRNAQALGGHMSYHSKEKRKELLK</sequence>
<gene>
    <name evidence="3" type="ORF">FCM35_KLT08638</name>
</gene>
<comment type="caution">
    <text evidence="3">The sequence shown here is derived from an EMBL/GenBank/DDBJ whole genome shotgun (WGS) entry which is preliminary data.</text>
</comment>
<feature type="domain" description="C2H2-type" evidence="2">
    <location>
        <begin position="145"/>
        <end position="172"/>
    </location>
</feature>
<dbReference type="InterPro" id="IPR013087">
    <property type="entry name" value="Znf_C2H2_type"/>
</dbReference>
<accession>A0A833VJK8</accession>
<dbReference type="PROSITE" id="PS50157">
    <property type="entry name" value="ZINC_FINGER_C2H2_2"/>
    <property type="match status" value="1"/>
</dbReference>